<dbReference type="AlphaFoldDB" id="A0AAD4TCG8"/>
<keyword evidence="2" id="KW-1185">Reference proteome</keyword>
<name>A0AAD4TCG8_9MAGN</name>
<feature type="non-terminal residue" evidence="1">
    <location>
        <position position="76"/>
    </location>
</feature>
<reference evidence="1" key="1">
    <citation type="submission" date="2022-04" db="EMBL/GenBank/DDBJ databases">
        <title>A functionally conserved STORR gene fusion in Papaver species that diverged 16.8 million years ago.</title>
        <authorList>
            <person name="Catania T."/>
        </authorList>
    </citation>
    <scope>NUCLEOTIDE SEQUENCE</scope>
    <source>
        <strain evidence="1">S-188037</strain>
    </source>
</reference>
<dbReference type="EMBL" id="JAJJMB010002020">
    <property type="protein sequence ID" value="KAI3954208.1"/>
    <property type="molecule type" value="Genomic_DNA"/>
</dbReference>
<comment type="caution">
    <text evidence="1">The sequence shown here is derived from an EMBL/GenBank/DDBJ whole genome shotgun (WGS) entry which is preliminary data.</text>
</comment>
<feature type="non-terminal residue" evidence="1">
    <location>
        <position position="1"/>
    </location>
</feature>
<accession>A0AAD4TCG8</accession>
<proteinExistence type="predicted"/>
<organism evidence="1 2">
    <name type="scientific">Papaver atlanticum</name>
    <dbReference type="NCBI Taxonomy" id="357466"/>
    <lineage>
        <taxon>Eukaryota</taxon>
        <taxon>Viridiplantae</taxon>
        <taxon>Streptophyta</taxon>
        <taxon>Embryophyta</taxon>
        <taxon>Tracheophyta</taxon>
        <taxon>Spermatophyta</taxon>
        <taxon>Magnoliopsida</taxon>
        <taxon>Ranunculales</taxon>
        <taxon>Papaveraceae</taxon>
        <taxon>Papaveroideae</taxon>
        <taxon>Papaver</taxon>
    </lineage>
</organism>
<sequence length="76" mass="8948">ALQVLPQPPIAQKFYSDRYKRTELKTWLWHPTDKSREMKWLKARRGSWSLDCDGGFREGSYGRFGSVIRDDEGGRE</sequence>
<protein>
    <submittedName>
        <fullName evidence="1">Uncharacterized protein</fullName>
    </submittedName>
</protein>
<dbReference type="Proteomes" id="UP001202328">
    <property type="component" value="Unassembled WGS sequence"/>
</dbReference>
<evidence type="ECO:0000313" key="1">
    <source>
        <dbReference type="EMBL" id="KAI3954208.1"/>
    </source>
</evidence>
<evidence type="ECO:0000313" key="2">
    <source>
        <dbReference type="Proteomes" id="UP001202328"/>
    </source>
</evidence>
<gene>
    <name evidence="1" type="ORF">MKW98_018032</name>
</gene>